<keyword evidence="1" id="KW-0378">Hydrolase</keyword>
<protein>
    <submittedName>
        <fullName evidence="1">Predicted Zn-dependent protease</fullName>
    </submittedName>
</protein>
<gene>
    <name evidence="1" type="ORF">SAMN04488541_10925</name>
</gene>
<dbReference type="EMBL" id="FONY01000092">
    <property type="protein sequence ID" value="SFF62927.1"/>
    <property type="molecule type" value="Genomic_DNA"/>
</dbReference>
<evidence type="ECO:0000313" key="1">
    <source>
        <dbReference type="EMBL" id="SFF62927.1"/>
    </source>
</evidence>
<dbReference type="Proteomes" id="UP000199513">
    <property type="component" value="Unassembled WGS sequence"/>
</dbReference>
<dbReference type="InterPro" id="IPR019853">
    <property type="entry name" value="GldB-like"/>
</dbReference>
<sequence>MRKTPIIILFVLIFGFANCQNKQIIETSDIENFWKAFDKLKYASNKNDSINIIQTEYIDISTEFFKEFIKVRNFTAEEYVSLIHKYPKFWSSIRKETENVKNRKDDIERILDKHEKEIPNFKRPNVCFAIGCLRTGGTTSDNLILIGTEIAASTPETDKSELPNWLKSVIGTFGDIVSMVSHETIHTQQKKGYLRDLVEHTISEGVADFLSEKISGLTINKVAFKYGFENDCILRKEFLQDYSKNKTDISNWLYNGSKSKNRPADLGYYIGYRIAEEYYNKTANKEKAILDLLNRKNYKKIFKKSEYIKKSCS</sequence>
<organism evidence="1 2">
    <name type="scientific">Thermoflexibacter ruber</name>
    <dbReference type="NCBI Taxonomy" id="1003"/>
    <lineage>
        <taxon>Bacteria</taxon>
        <taxon>Pseudomonadati</taxon>
        <taxon>Bacteroidota</taxon>
        <taxon>Cytophagia</taxon>
        <taxon>Cytophagales</taxon>
        <taxon>Thermoflexibacteraceae</taxon>
        <taxon>Thermoflexibacter</taxon>
    </lineage>
</organism>
<dbReference type="STRING" id="1003.SAMN04488541_10925"/>
<dbReference type="RefSeq" id="WP_177217518.1">
    <property type="nucleotide sequence ID" value="NZ_FONY01000092.1"/>
</dbReference>
<keyword evidence="1" id="KW-0645">Protease</keyword>
<proteinExistence type="predicted"/>
<dbReference type="GO" id="GO:0006508">
    <property type="term" value="P:proteolysis"/>
    <property type="evidence" value="ECO:0007669"/>
    <property type="project" value="UniProtKB-KW"/>
</dbReference>
<reference evidence="1 2" key="1">
    <citation type="submission" date="2016-10" db="EMBL/GenBank/DDBJ databases">
        <authorList>
            <person name="de Groot N.N."/>
        </authorList>
    </citation>
    <scope>NUCLEOTIDE SEQUENCE [LARGE SCALE GENOMIC DNA]</scope>
    <source>
        <strain>GEY</strain>
        <strain evidence="2">DSM 9560</strain>
    </source>
</reference>
<evidence type="ECO:0000313" key="2">
    <source>
        <dbReference type="Proteomes" id="UP000199513"/>
    </source>
</evidence>
<dbReference type="Pfam" id="PF25594">
    <property type="entry name" value="GldB_lipo"/>
    <property type="match status" value="1"/>
</dbReference>
<dbReference type="AlphaFoldDB" id="A0A1I2KCH9"/>
<name>A0A1I2KCH9_9BACT</name>
<dbReference type="GO" id="GO:0008233">
    <property type="term" value="F:peptidase activity"/>
    <property type="evidence" value="ECO:0007669"/>
    <property type="project" value="UniProtKB-KW"/>
</dbReference>
<accession>A0A1I2KCH9</accession>
<keyword evidence="2" id="KW-1185">Reference proteome</keyword>